<keyword evidence="8" id="KW-0408">Iron</keyword>
<feature type="transmembrane region" description="Helical" evidence="12">
    <location>
        <begin position="271"/>
        <end position="288"/>
    </location>
</feature>
<evidence type="ECO:0000313" key="14">
    <source>
        <dbReference type="EMBL" id="MFC3104234.1"/>
    </source>
</evidence>
<dbReference type="PANTHER" id="PTHR43177:SF3">
    <property type="entry name" value="PROTEIN NRFC HOMOLOG"/>
    <property type="match status" value="1"/>
</dbReference>
<keyword evidence="4" id="KW-0004">4Fe-4S</keyword>
<evidence type="ECO:0000313" key="15">
    <source>
        <dbReference type="Proteomes" id="UP001595462"/>
    </source>
</evidence>
<evidence type="ECO:0000259" key="13">
    <source>
        <dbReference type="PROSITE" id="PS51379"/>
    </source>
</evidence>
<dbReference type="InterPro" id="IPR017896">
    <property type="entry name" value="4Fe4S_Fe-S-bd"/>
</dbReference>
<dbReference type="InterPro" id="IPR050954">
    <property type="entry name" value="ET_IronSulfur_Cluster-Binding"/>
</dbReference>
<dbReference type="Gene3D" id="1.20.1630.10">
    <property type="entry name" value="Formate dehydrogenase/DMSO reductase domain"/>
    <property type="match status" value="1"/>
</dbReference>
<comment type="similarity">
    <text evidence="2">Belongs to the NrfD family.</text>
</comment>
<evidence type="ECO:0000256" key="2">
    <source>
        <dbReference type="ARBA" id="ARBA00008929"/>
    </source>
</evidence>
<dbReference type="Gene3D" id="3.30.70.20">
    <property type="match status" value="2"/>
</dbReference>
<comment type="caution">
    <text evidence="14">The sequence shown here is derived from an EMBL/GenBank/DDBJ whole genome shotgun (WGS) entry which is preliminary data.</text>
</comment>
<feature type="transmembrane region" description="Helical" evidence="12">
    <location>
        <begin position="475"/>
        <end position="503"/>
    </location>
</feature>
<feature type="transmembrane region" description="Helical" evidence="12">
    <location>
        <begin position="336"/>
        <end position="362"/>
    </location>
</feature>
<evidence type="ECO:0000256" key="9">
    <source>
        <dbReference type="ARBA" id="ARBA00023014"/>
    </source>
</evidence>
<feature type="domain" description="4Fe-4S ferredoxin-type" evidence="13">
    <location>
        <begin position="61"/>
        <end position="92"/>
    </location>
</feature>
<dbReference type="InterPro" id="IPR005614">
    <property type="entry name" value="NrfD-like"/>
</dbReference>
<dbReference type="Pfam" id="PF03916">
    <property type="entry name" value="NrfD"/>
    <property type="match status" value="1"/>
</dbReference>
<dbReference type="Pfam" id="PF13247">
    <property type="entry name" value="Fer4_11"/>
    <property type="match status" value="1"/>
</dbReference>
<keyword evidence="7 12" id="KW-1133">Transmembrane helix</keyword>
<reference evidence="15" key="1">
    <citation type="journal article" date="2019" name="Int. J. Syst. Evol. Microbiol.">
        <title>The Global Catalogue of Microorganisms (GCM) 10K type strain sequencing project: providing services to taxonomists for standard genome sequencing and annotation.</title>
        <authorList>
            <consortium name="The Broad Institute Genomics Platform"/>
            <consortium name="The Broad Institute Genome Sequencing Center for Infectious Disease"/>
            <person name="Wu L."/>
            <person name="Ma J."/>
        </authorList>
    </citation>
    <scope>NUCLEOTIDE SEQUENCE [LARGE SCALE GENOMIC DNA]</scope>
    <source>
        <strain evidence="15">KCTC 52640</strain>
    </source>
</reference>
<feature type="transmembrane region" description="Helical" evidence="12">
    <location>
        <begin position="294"/>
        <end position="315"/>
    </location>
</feature>
<evidence type="ECO:0000256" key="6">
    <source>
        <dbReference type="ARBA" id="ARBA00022723"/>
    </source>
</evidence>
<keyword evidence="5 12" id="KW-0812">Transmembrane</keyword>
<evidence type="ECO:0000256" key="12">
    <source>
        <dbReference type="SAM" id="Phobius"/>
    </source>
</evidence>
<dbReference type="PANTHER" id="PTHR43177">
    <property type="entry name" value="PROTEIN NRFC"/>
    <property type="match status" value="1"/>
</dbReference>
<keyword evidence="3" id="KW-1003">Cell membrane</keyword>
<dbReference type="SUPFAM" id="SSF54862">
    <property type="entry name" value="4Fe-4S ferredoxins"/>
    <property type="match status" value="1"/>
</dbReference>
<keyword evidence="15" id="KW-1185">Reference proteome</keyword>
<feature type="transmembrane region" description="Helical" evidence="12">
    <location>
        <begin position="432"/>
        <end position="454"/>
    </location>
</feature>
<dbReference type="EMBL" id="JBHRSS010000003">
    <property type="protein sequence ID" value="MFC3104234.1"/>
    <property type="molecule type" value="Genomic_DNA"/>
</dbReference>
<accession>A0ABV7EQM3</accession>
<organism evidence="14 15">
    <name type="scientific">Salinisphaera aquimarina</name>
    <dbReference type="NCBI Taxonomy" id="2094031"/>
    <lineage>
        <taxon>Bacteria</taxon>
        <taxon>Pseudomonadati</taxon>
        <taxon>Pseudomonadota</taxon>
        <taxon>Gammaproteobacteria</taxon>
        <taxon>Salinisphaerales</taxon>
        <taxon>Salinisphaeraceae</taxon>
        <taxon>Salinisphaera</taxon>
    </lineage>
</organism>
<dbReference type="PROSITE" id="PS51379">
    <property type="entry name" value="4FE4S_FER_2"/>
    <property type="match status" value="3"/>
</dbReference>
<evidence type="ECO:0000256" key="3">
    <source>
        <dbReference type="ARBA" id="ARBA00022475"/>
    </source>
</evidence>
<sequence length="522" mass="56511">MTLHAPEATAPSLPRWAKVIDQTTCIGCHACTTACKAENDVPIGVSRTYVKSVDVGEFPDARRAFQVTRCNQCVDSPCTDACPTAAMHTRADGIVDFNKDICIGCKACIAACPYDAIFINPEDHSAEKCNFCSHRIDSGLEPACVSVCPTQSIFVGDLNDPGSRVAQTVNREPVAVRKPEKNTKPKMFYKGAHQATLDPLAAARPAGGNYAWTQAPRNDGSFNDGLVPSGNPLGDASGRGNSSAAAKLSYDQPHHRPWDWRVSAYTWTKNVGSGIYLIALMLVATGLVSPENPLWRWVAPVGGGFFVAVTCLLLVADLSHPFRFWMIFWRPQWNSWLVRGGVILVSYSTVLAVHFVASILGATWIGVWLMWIGAPLAIASSIYTAWLFGQAKARDLWQNPLLAPHLLVQAMAAGSAIVVPFALFFAPQAVDFVLWWTAGATLAHLAFVASEFASPTPSEHARIAHYEMTRGRFRHFFAAGVVLSAIGLAAPWLGVWVCLFAFLGPLAYEHAFVQGGQSVPLA</sequence>
<evidence type="ECO:0000256" key="7">
    <source>
        <dbReference type="ARBA" id="ARBA00022989"/>
    </source>
</evidence>
<feature type="region of interest" description="Disordered" evidence="11">
    <location>
        <begin position="221"/>
        <end position="246"/>
    </location>
</feature>
<evidence type="ECO:0000256" key="4">
    <source>
        <dbReference type="ARBA" id="ARBA00022485"/>
    </source>
</evidence>
<evidence type="ECO:0000256" key="11">
    <source>
        <dbReference type="SAM" id="MobiDB-lite"/>
    </source>
</evidence>
<dbReference type="RefSeq" id="WP_380689016.1">
    <property type="nucleotide sequence ID" value="NZ_JBHRSS010000003.1"/>
</dbReference>
<dbReference type="CDD" id="cd10551">
    <property type="entry name" value="PsrB"/>
    <property type="match status" value="1"/>
</dbReference>
<evidence type="ECO:0000256" key="1">
    <source>
        <dbReference type="ARBA" id="ARBA00004651"/>
    </source>
</evidence>
<feature type="domain" description="4Fe-4S ferredoxin-type" evidence="13">
    <location>
        <begin position="16"/>
        <end position="46"/>
    </location>
</feature>
<evidence type="ECO:0000256" key="5">
    <source>
        <dbReference type="ARBA" id="ARBA00022692"/>
    </source>
</evidence>
<proteinExistence type="inferred from homology"/>
<dbReference type="InterPro" id="IPR017900">
    <property type="entry name" value="4Fe4S_Fe_S_CS"/>
</dbReference>
<protein>
    <submittedName>
        <fullName evidence="14">4Fe-4S dicluster domain-containing protein</fullName>
    </submittedName>
</protein>
<feature type="transmembrane region" description="Helical" evidence="12">
    <location>
        <begin position="401"/>
        <end position="426"/>
    </location>
</feature>
<comment type="subcellular location">
    <subcellularLocation>
        <location evidence="1">Cell membrane</location>
        <topology evidence="1">Multi-pass membrane protein</topology>
    </subcellularLocation>
</comment>
<feature type="transmembrane region" description="Helical" evidence="12">
    <location>
        <begin position="368"/>
        <end position="389"/>
    </location>
</feature>
<keyword evidence="9" id="KW-0411">Iron-sulfur</keyword>
<keyword evidence="10 12" id="KW-0472">Membrane</keyword>
<name>A0ABV7EQM3_9GAMM</name>
<dbReference type="Proteomes" id="UP001595462">
    <property type="component" value="Unassembled WGS sequence"/>
</dbReference>
<evidence type="ECO:0000256" key="8">
    <source>
        <dbReference type="ARBA" id="ARBA00023004"/>
    </source>
</evidence>
<feature type="domain" description="4Fe-4S ferredoxin-type" evidence="13">
    <location>
        <begin position="93"/>
        <end position="122"/>
    </location>
</feature>
<evidence type="ECO:0000256" key="10">
    <source>
        <dbReference type="ARBA" id="ARBA00023136"/>
    </source>
</evidence>
<dbReference type="PROSITE" id="PS00198">
    <property type="entry name" value="4FE4S_FER_1"/>
    <property type="match status" value="1"/>
</dbReference>
<keyword evidence="6" id="KW-0479">Metal-binding</keyword>
<gene>
    <name evidence="14" type="ORF">ACFOSU_10035</name>
</gene>